<gene>
    <name evidence="4" type="ORF">SU9_022240</name>
    <name evidence="3" type="ORF">SU9_09409</name>
</gene>
<dbReference type="RefSeq" id="WP_006603449.1">
    <property type="nucleotide sequence ID" value="NZ_CP072931.1"/>
</dbReference>
<proteinExistence type="predicted"/>
<dbReference type="KEGG" id="sauh:SU9_022240"/>
<keyword evidence="1" id="KW-0812">Transmembrane</keyword>
<dbReference type="Proteomes" id="UP000009036">
    <property type="component" value="Chromosome"/>
</dbReference>
<feature type="transmembrane region" description="Helical" evidence="1">
    <location>
        <begin position="32"/>
        <end position="49"/>
    </location>
</feature>
<dbReference type="PATRIC" id="fig|1160718.3.peg.1901"/>
<keyword evidence="5" id="KW-1185">Reference proteome</keyword>
<feature type="transmembrane region" description="Helical" evidence="1">
    <location>
        <begin position="69"/>
        <end position="88"/>
    </location>
</feature>
<dbReference type="HOGENOM" id="CLU_042795_0_0_11"/>
<name>J1RS29_9ACTN</name>
<reference evidence="4" key="2">
    <citation type="submission" date="2021-04" db="EMBL/GenBank/DDBJ databases">
        <authorList>
            <person name="Wen M.-L."/>
            <person name="Han X.-L."/>
            <person name="Xiong J."/>
        </authorList>
    </citation>
    <scope>NUCLEOTIDE SEQUENCE</scope>
    <source>
        <strain evidence="4">AGR0001</strain>
    </source>
</reference>
<feature type="transmembrane region" description="Helical" evidence="1">
    <location>
        <begin position="141"/>
        <end position="161"/>
    </location>
</feature>
<dbReference type="EMBL" id="CP072931">
    <property type="protein sequence ID" value="QTZ93826.1"/>
    <property type="molecule type" value="Genomic_DNA"/>
</dbReference>
<dbReference type="eggNOG" id="ENOG5032S59">
    <property type="taxonomic scope" value="Bacteria"/>
</dbReference>
<dbReference type="InterPro" id="IPR050039">
    <property type="entry name" value="MAB_1171c-like"/>
</dbReference>
<evidence type="ECO:0000313" key="5">
    <source>
        <dbReference type="Proteomes" id="UP000009036"/>
    </source>
</evidence>
<evidence type="ECO:0000313" key="3">
    <source>
        <dbReference type="EMBL" id="EJJ07279.1"/>
    </source>
</evidence>
<sequence>MFGVNLVTIITLLCGAAWTLCLLIRQRFRAPLRLHLCLSLFLLGAGNLLGQLCNRAPLDNLTFTGFTKLVYNFAILTGLCLMVSFLRERPLQRRTLGNRWDVLLCLGCLTVMTALTVLLPPHLRNHDFVLPYLNDWRVRDFYIVGDAYLVLGYAECAVLAARHGRHGQVLRRVSLSAVSVGLLGLSFSCAFRILWVSSDTFREFGHHITYKNAFLLGQMANILICAGLSLPFFASAAQFVRERAIHRARLRGLEELWQRLVNFYPELVLHQPPSRRWPPLDYASAVYRRYVECRDGLTRLSPYLQRVSEGHLPTSGVPIGPDLVNLVDRALRLRGEADLTGAAGPAPSVFVAPGGHYDADYESDLSSLIELSHGLRKLRSDTVDASHVVHS</sequence>
<accession>J1RS29</accession>
<protein>
    <recommendedName>
        <fullName evidence="2">DUF6545 domain-containing protein</fullName>
    </recommendedName>
</protein>
<feature type="transmembrane region" description="Helical" evidence="1">
    <location>
        <begin position="100"/>
        <end position="121"/>
    </location>
</feature>
<keyword evidence="1" id="KW-1133">Transmembrane helix</keyword>
<dbReference type="Pfam" id="PF20182">
    <property type="entry name" value="DUF6545"/>
    <property type="match status" value="1"/>
</dbReference>
<feature type="transmembrane region" description="Helical" evidence="1">
    <location>
        <begin position="173"/>
        <end position="195"/>
    </location>
</feature>
<keyword evidence="1" id="KW-0472">Membrane</keyword>
<feature type="domain" description="DUF6545" evidence="2">
    <location>
        <begin position="246"/>
        <end position="373"/>
    </location>
</feature>
<dbReference type="InterPro" id="IPR046675">
    <property type="entry name" value="DUF6545"/>
</dbReference>
<evidence type="ECO:0000259" key="2">
    <source>
        <dbReference type="Pfam" id="PF20182"/>
    </source>
</evidence>
<dbReference type="EMBL" id="AJGV01000065">
    <property type="protein sequence ID" value="EJJ07279.1"/>
    <property type="molecule type" value="Genomic_DNA"/>
</dbReference>
<organism evidence="3">
    <name type="scientific">Streptomyces auratus AGR0001</name>
    <dbReference type="NCBI Taxonomy" id="1160718"/>
    <lineage>
        <taxon>Bacteria</taxon>
        <taxon>Bacillati</taxon>
        <taxon>Actinomycetota</taxon>
        <taxon>Actinomycetes</taxon>
        <taxon>Kitasatosporales</taxon>
        <taxon>Streptomycetaceae</taxon>
        <taxon>Streptomyces</taxon>
    </lineage>
</organism>
<reference evidence="3" key="1">
    <citation type="journal article" date="2012" name="J. Bacteriol.">
        <title>Genome Sequence of Streptomyces auratus Strain AGR0001, a Phoslactomycin-Producing Actinomycete.</title>
        <authorList>
            <person name="Han X."/>
            <person name="Li M."/>
            <person name="Ding Z."/>
            <person name="Zhao J."/>
            <person name="Ji K."/>
            <person name="Wen M."/>
            <person name="Lu T."/>
        </authorList>
    </citation>
    <scope>NUCLEOTIDE SEQUENCE [LARGE SCALE GENOMIC DNA]</scope>
    <source>
        <strain evidence="3">AGR0001</strain>
    </source>
</reference>
<dbReference type="NCBIfam" id="NF042915">
    <property type="entry name" value="MAB_1171c_fam"/>
    <property type="match status" value="1"/>
</dbReference>
<dbReference type="OrthoDB" id="3675041at2"/>
<feature type="transmembrane region" description="Helical" evidence="1">
    <location>
        <begin position="215"/>
        <end position="240"/>
    </location>
</feature>
<feature type="transmembrane region" description="Helical" evidence="1">
    <location>
        <begin position="6"/>
        <end position="25"/>
    </location>
</feature>
<evidence type="ECO:0000256" key="1">
    <source>
        <dbReference type="SAM" id="Phobius"/>
    </source>
</evidence>
<evidence type="ECO:0000313" key="4">
    <source>
        <dbReference type="EMBL" id="QTZ93826.1"/>
    </source>
</evidence>
<dbReference type="AlphaFoldDB" id="J1RS29"/>